<name>E2B7B5_HARSA</name>
<feature type="compositionally biased region" description="Acidic residues" evidence="4">
    <location>
        <begin position="58"/>
        <end position="76"/>
    </location>
</feature>
<dbReference type="PANTHER" id="PTHR23236:SF119">
    <property type="entry name" value="NUCLEAR RNA-BINDING PROTEIN SART-3"/>
    <property type="match status" value="1"/>
</dbReference>
<dbReference type="PANTHER" id="PTHR23236">
    <property type="entry name" value="EUKARYOTIC TRANSLATION INITIATION FACTOR 4B/4H"/>
    <property type="match status" value="1"/>
</dbReference>
<dbReference type="Gene3D" id="3.30.70.330">
    <property type="match status" value="1"/>
</dbReference>
<dbReference type="Pfam" id="PF00076">
    <property type="entry name" value="RRM_1"/>
    <property type="match status" value="1"/>
</dbReference>
<proteinExistence type="predicted"/>
<feature type="compositionally biased region" description="Basic and acidic residues" evidence="4">
    <location>
        <begin position="1"/>
        <end position="11"/>
    </location>
</feature>
<dbReference type="SUPFAM" id="SSF54928">
    <property type="entry name" value="RNA-binding domain, RBD"/>
    <property type="match status" value="1"/>
</dbReference>
<keyword evidence="7" id="KW-1185">Reference proteome</keyword>
<dbReference type="SMART" id="SM00360">
    <property type="entry name" value="RRM"/>
    <property type="match status" value="1"/>
</dbReference>
<dbReference type="InterPro" id="IPR034228">
    <property type="entry name" value="Nop6_RRM"/>
</dbReference>
<protein>
    <submittedName>
        <fullName evidence="6">Uncharacterized RNA-binding protein C365.04c</fullName>
    </submittedName>
</protein>
<dbReference type="STRING" id="610380.E2B7B5"/>
<accession>E2B7B5</accession>
<keyword evidence="1" id="KW-0677">Repeat</keyword>
<dbReference type="EMBL" id="GL446154">
    <property type="protein sequence ID" value="EFN88400.1"/>
    <property type="molecule type" value="Genomic_DNA"/>
</dbReference>
<dbReference type="GO" id="GO:0003723">
    <property type="term" value="F:RNA binding"/>
    <property type="evidence" value="ECO:0007669"/>
    <property type="project" value="UniProtKB-UniRule"/>
</dbReference>
<dbReference type="InterPro" id="IPR000504">
    <property type="entry name" value="RRM_dom"/>
</dbReference>
<dbReference type="Proteomes" id="UP000008237">
    <property type="component" value="Unassembled WGS sequence"/>
</dbReference>
<evidence type="ECO:0000313" key="7">
    <source>
        <dbReference type="Proteomes" id="UP000008237"/>
    </source>
</evidence>
<evidence type="ECO:0000313" key="6">
    <source>
        <dbReference type="EMBL" id="EFN88400.1"/>
    </source>
</evidence>
<organism evidence="7">
    <name type="scientific">Harpegnathos saltator</name>
    <name type="common">Jerdon's jumping ant</name>
    <dbReference type="NCBI Taxonomy" id="610380"/>
    <lineage>
        <taxon>Eukaryota</taxon>
        <taxon>Metazoa</taxon>
        <taxon>Ecdysozoa</taxon>
        <taxon>Arthropoda</taxon>
        <taxon>Hexapoda</taxon>
        <taxon>Insecta</taxon>
        <taxon>Pterygota</taxon>
        <taxon>Neoptera</taxon>
        <taxon>Endopterygota</taxon>
        <taxon>Hymenoptera</taxon>
        <taxon>Apocrita</taxon>
        <taxon>Aculeata</taxon>
        <taxon>Formicoidea</taxon>
        <taxon>Formicidae</taxon>
        <taxon>Ponerinae</taxon>
        <taxon>Ponerini</taxon>
        <taxon>Harpegnathos</taxon>
    </lineage>
</organism>
<dbReference type="CDD" id="cd12400">
    <property type="entry name" value="RRM_Nop6"/>
    <property type="match status" value="1"/>
</dbReference>
<feature type="region of interest" description="Disordered" evidence="4">
    <location>
        <begin position="213"/>
        <end position="233"/>
    </location>
</feature>
<evidence type="ECO:0000256" key="1">
    <source>
        <dbReference type="ARBA" id="ARBA00022737"/>
    </source>
</evidence>
<evidence type="ECO:0000256" key="4">
    <source>
        <dbReference type="SAM" id="MobiDB-lite"/>
    </source>
</evidence>
<evidence type="ECO:0000256" key="3">
    <source>
        <dbReference type="PROSITE-ProRule" id="PRU00176"/>
    </source>
</evidence>
<dbReference type="PROSITE" id="PS50102">
    <property type="entry name" value="RRM"/>
    <property type="match status" value="1"/>
</dbReference>
<feature type="region of interest" description="Disordered" evidence="4">
    <location>
        <begin position="1"/>
        <end position="104"/>
    </location>
</feature>
<evidence type="ECO:0000256" key="2">
    <source>
        <dbReference type="ARBA" id="ARBA00022884"/>
    </source>
</evidence>
<dbReference type="OMA" id="MSDRIDY"/>
<gene>
    <name evidence="6" type="ORF">EAI_01820</name>
</gene>
<feature type="domain" description="RRM" evidence="5">
    <location>
        <begin position="109"/>
        <end position="187"/>
    </location>
</feature>
<dbReference type="InterPro" id="IPR035979">
    <property type="entry name" value="RBD_domain_sf"/>
</dbReference>
<dbReference type="AlphaFoldDB" id="E2B7B5"/>
<dbReference type="InParanoid" id="E2B7B5"/>
<feature type="compositionally biased region" description="Acidic residues" evidence="4">
    <location>
        <begin position="30"/>
        <end position="50"/>
    </location>
</feature>
<keyword evidence="2 3" id="KW-0694">RNA-binding</keyword>
<reference evidence="6 7" key="1">
    <citation type="journal article" date="2010" name="Science">
        <title>Genomic comparison of the ants Camponotus floridanus and Harpegnathos saltator.</title>
        <authorList>
            <person name="Bonasio R."/>
            <person name="Zhang G."/>
            <person name="Ye C."/>
            <person name="Mutti N.S."/>
            <person name="Fang X."/>
            <person name="Qin N."/>
            <person name="Donahue G."/>
            <person name="Yang P."/>
            <person name="Li Q."/>
            <person name="Li C."/>
            <person name="Zhang P."/>
            <person name="Huang Z."/>
            <person name="Berger S.L."/>
            <person name="Reinberg D."/>
            <person name="Wang J."/>
            <person name="Liebig J."/>
        </authorList>
    </citation>
    <scope>NUCLEOTIDE SEQUENCE [LARGE SCALE GENOMIC DNA]</scope>
    <source>
        <strain evidence="6 7">R22 G/1</strain>
    </source>
</reference>
<evidence type="ECO:0000259" key="5">
    <source>
        <dbReference type="PROSITE" id="PS50102"/>
    </source>
</evidence>
<dbReference type="OrthoDB" id="167718at2759"/>
<sequence length="233" mass="26416">MDKRKAKGERGKNKKAKIKTEQNNQNDKDNNDEDQSDTEKEEEEKEEAMDIAEKGVDIEDVEDEEDNEDQEDDEETAVVKVKKEKKNIVTQSGKSSDAPEKKGTKKKRYVLFVGNLPQSITADELKQHFLTKVKTVTSVRIQTDPATKASRGFAYVEMSDRIDYEKALALNHTFLKKKRINVQYTAPKTANKANIVAKNKKLEALRKAGKLANVKGKKKSSKKGKEKIMKSEI</sequence>
<dbReference type="InterPro" id="IPR012677">
    <property type="entry name" value="Nucleotide-bd_a/b_plait_sf"/>
</dbReference>
<feature type="compositionally biased region" description="Basic residues" evidence="4">
    <location>
        <begin position="215"/>
        <end position="225"/>
    </location>
</feature>